<evidence type="ECO:0000313" key="8">
    <source>
        <dbReference type="Proteomes" id="UP000694620"/>
    </source>
</evidence>
<dbReference type="Gene3D" id="4.10.830.40">
    <property type="match status" value="1"/>
</dbReference>
<dbReference type="GO" id="GO:0008270">
    <property type="term" value="F:zinc ion binding"/>
    <property type="evidence" value="ECO:0007669"/>
    <property type="project" value="UniProtKB-KW"/>
</dbReference>
<evidence type="ECO:0000259" key="6">
    <source>
        <dbReference type="PROSITE" id="PS50119"/>
    </source>
</evidence>
<dbReference type="SUPFAM" id="SSF57850">
    <property type="entry name" value="RING/U-box"/>
    <property type="match status" value="1"/>
</dbReference>
<dbReference type="PROSITE" id="PS00518">
    <property type="entry name" value="ZF_RING_1"/>
    <property type="match status" value="1"/>
</dbReference>
<dbReference type="PANTHER" id="PTHR25465">
    <property type="entry name" value="B-BOX DOMAIN CONTAINING"/>
    <property type="match status" value="1"/>
</dbReference>
<evidence type="ECO:0000256" key="2">
    <source>
        <dbReference type="ARBA" id="ARBA00022771"/>
    </source>
</evidence>
<dbReference type="PROSITE" id="PS50119">
    <property type="entry name" value="ZF_BBOX"/>
    <property type="match status" value="1"/>
</dbReference>
<dbReference type="Gene3D" id="3.30.160.60">
    <property type="entry name" value="Classic Zinc Finger"/>
    <property type="match status" value="1"/>
</dbReference>
<dbReference type="Proteomes" id="UP000694620">
    <property type="component" value="Chromosome 12"/>
</dbReference>
<evidence type="ECO:0000259" key="5">
    <source>
        <dbReference type="PROSITE" id="PS50089"/>
    </source>
</evidence>
<dbReference type="InterPro" id="IPR001841">
    <property type="entry name" value="Znf_RING"/>
</dbReference>
<dbReference type="SMART" id="SM00336">
    <property type="entry name" value="BBOX"/>
    <property type="match status" value="1"/>
</dbReference>
<organism evidence="7 8">
    <name type="scientific">Erpetoichthys calabaricus</name>
    <name type="common">Rope fish</name>
    <name type="synonym">Calamoichthys calabaricus</name>
    <dbReference type="NCBI Taxonomy" id="27687"/>
    <lineage>
        <taxon>Eukaryota</taxon>
        <taxon>Metazoa</taxon>
        <taxon>Chordata</taxon>
        <taxon>Craniata</taxon>
        <taxon>Vertebrata</taxon>
        <taxon>Euteleostomi</taxon>
        <taxon>Actinopterygii</taxon>
        <taxon>Polypteriformes</taxon>
        <taxon>Polypteridae</taxon>
        <taxon>Erpetoichthys</taxon>
    </lineage>
</organism>
<keyword evidence="8" id="KW-1185">Reference proteome</keyword>
<evidence type="ECO:0000313" key="7">
    <source>
        <dbReference type="Ensembl" id="ENSECRP00000023065.1"/>
    </source>
</evidence>
<dbReference type="SUPFAM" id="SSF57845">
    <property type="entry name" value="B-box zinc-binding domain"/>
    <property type="match status" value="1"/>
</dbReference>
<dbReference type="Pfam" id="PF15227">
    <property type="entry name" value="zf-C3HC4_4"/>
    <property type="match status" value="1"/>
</dbReference>
<dbReference type="CDD" id="cd19769">
    <property type="entry name" value="Bbox2_TRIM16-like"/>
    <property type="match status" value="1"/>
</dbReference>
<proteinExistence type="predicted"/>
<name>A0A8C4SXB3_ERPCA</name>
<dbReference type="Ensembl" id="ENSECRT00000023561.1">
    <property type="protein sequence ID" value="ENSECRP00000023065.1"/>
    <property type="gene ID" value="ENSECRG00000015608.1"/>
</dbReference>
<feature type="domain" description="B box-type" evidence="6">
    <location>
        <begin position="139"/>
        <end position="179"/>
    </location>
</feature>
<protein>
    <submittedName>
        <fullName evidence="7">Uncharacterized protein</fullName>
    </submittedName>
</protein>
<dbReference type="PROSITE" id="PS50089">
    <property type="entry name" value="ZF_RING_2"/>
    <property type="match status" value="1"/>
</dbReference>
<keyword evidence="2 4" id="KW-0863">Zinc-finger</keyword>
<evidence type="ECO:0000256" key="4">
    <source>
        <dbReference type="PROSITE-ProRule" id="PRU00024"/>
    </source>
</evidence>
<dbReference type="Gene3D" id="3.30.40.10">
    <property type="entry name" value="Zinc/RING finger domain, C3HC4 (zinc finger)"/>
    <property type="match status" value="1"/>
</dbReference>
<reference evidence="7" key="3">
    <citation type="submission" date="2025-09" db="UniProtKB">
        <authorList>
            <consortium name="Ensembl"/>
        </authorList>
    </citation>
    <scope>IDENTIFICATION</scope>
</reference>
<keyword evidence="1" id="KW-0479">Metal-binding</keyword>
<keyword evidence="3" id="KW-0862">Zinc</keyword>
<feature type="domain" description="RING-type" evidence="5">
    <location>
        <begin position="9"/>
        <end position="50"/>
    </location>
</feature>
<reference evidence="7" key="1">
    <citation type="submission" date="2021-06" db="EMBL/GenBank/DDBJ databases">
        <authorList>
            <consortium name="Wellcome Sanger Institute Data Sharing"/>
        </authorList>
    </citation>
    <scope>NUCLEOTIDE SEQUENCE [LARGE SCALE GENOMIC DNA]</scope>
</reference>
<dbReference type="SMART" id="SM00184">
    <property type="entry name" value="RING"/>
    <property type="match status" value="1"/>
</dbReference>
<accession>A0A8C4SXB3</accession>
<sequence length="185" mass="21212">MSSKFSLEVCLELLKDPVSIPCGHSFCNECLKCYWDKNDNNKDYSCPVCRNVFNPRPHPYRNLLVADQVENLKSVMSSPTEDRSAKPGDVACDMCMKKIQRAVESCLTCMASFCESHVQPHRQSEALKRHKLVEPIKDLQQRICSSHQKPLEFFCKKDNMFTCSLCIVTKHRGHEQILAEEQVSL</sequence>
<reference evidence="7" key="2">
    <citation type="submission" date="2025-08" db="UniProtKB">
        <authorList>
            <consortium name="Ensembl"/>
        </authorList>
    </citation>
    <scope>IDENTIFICATION</scope>
</reference>
<dbReference type="AlphaFoldDB" id="A0A8C4SXB3"/>
<dbReference type="GeneTree" id="ENSGT01150000286950"/>
<dbReference type="InterPro" id="IPR013083">
    <property type="entry name" value="Znf_RING/FYVE/PHD"/>
</dbReference>
<dbReference type="InterPro" id="IPR017907">
    <property type="entry name" value="Znf_RING_CS"/>
</dbReference>
<dbReference type="Pfam" id="PF00643">
    <property type="entry name" value="zf-B_box"/>
    <property type="match status" value="1"/>
</dbReference>
<dbReference type="PANTHER" id="PTHR25465:SF14">
    <property type="entry name" value="E3 UBIQUITIN-PROTEIN LIGASE TRIM65"/>
    <property type="match status" value="1"/>
</dbReference>
<evidence type="ECO:0000256" key="3">
    <source>
        <dbReference type="ARBA" id="ARBA00022833"/>
    </source>
</evidence>
<dbReference type="InterPro" id="IPR051051">
    <property type="entry name" value="E3_ubiq-ligase_TRIM/RNF"/>
</dbReference>
<dbReference type="InterPro" id="IPR000315">
    <property type="entry name" value="Znf_B-box"/>
</dbReference>
<evidence type="ECO:0000256" key="1">
    <source>
        <dbReference type="ARBA" id="ARBA00022723"/>
    </source>
</evidence>